<proteinExistence type="predicted"/>
<protein>
    <submittedName>
        <fullName evidence="1">Uncharacterized protein</fullName>
    </submittedName>
</protein>
<dbReference type="EMBL" id="CM045870">
    <property type="protein sequence ID" value="KAI7954061.1"/>
    <property type="molecule type" value="Genomic_DNA"/>
</dbReference>
<comment type="caution">
    <text evidence="1">The sequence shown here is derived from an EMBL/GenBank/DDBJ whole genome shotgun (WGS) entry which is preliminary data.</text>
</comment>
<reference evidence="1 2" key="3">
    <citation type="journal article" date="2022" name="Microbiol. Spectr.">
        <title>Folding features and dynamics of 3D genome architecture in plant fungal pathogens.</title>
        <authorList>
            <person name="Xia C."/>
        </authorList>
    </citation>
    <scope>NUCLEOTIDE SEQUENCE [LARGE SCALE GENOMIC DNA]</scope>
    <source>
        <strain evidence="1 2">93-210</strain>
    </source>
</reference>
<reference evidence="2" key="1">
    <citation type="journal article" date="2018" name="BMC Genomics">
        <title>Genomic insights into host adaptation between the wheat stripe rust pathogen (Puccinia striiformis f. sp. tritici) and the barley stripe rust pathogen (Puccinia striiformis f. sp. hordei).</title>
        <authorList>
            <person name="Xia C."/>
            <person name="Wang M."/>
            <person name="Yin C."/>
            <person name="Cornejo O.E."/>
            <person name="Hulbert S.H."/>
            <person name="Chen X."/>
        </authorList>
    </citation>
    <scope>NUCLEOTIDE SEQUENCE [LARGE SCALE GENOMIC DNA]</scope>
    <source>
        <strain evidence="2">93-210</strain>
    </source>
</reference>
<evidence type="ECO:0000313" key="1">
    <source>
        <dbReference type="EMBL" id="KAI7954061.1"/>
    </source>
</evidence>
<organism evidence="1 2">
    <name type="scientific">Puccinia striiformis f. sp. tritici</name>
    <dbReference type="NCBI Taxonomy" id="168172"/>
    <lineage>
        <taxon>Eukaryota</taxon>
        <taxon>Fungi</taxon>
        <taxon>Dikarya</taxon>
        <taxon>Basidiomycota</taxon>
        <taxon>Pucciniomycotina</taxon>
        <taxon>Pucciniomycetes</taxon>
        <taxon>Pucciniales</taxon>
        <taxon>Pucciniaceae</taxon>
        <taxon>Puccinia</taxon>
    </lineage>
</organism>
<keyword evidence="2" id="KW-1185">Reference proteome</keyword>
<name>A0ACC0EHJ1_9BASI</name>
<gene>
    <name evidence="1" type="ORF">MJO28_006608</name>
</gene>
<sequence length="228" mass="25054">MATKHGASGDTLLNSTELPAQSSASTEHPHNCSSLPVESSASGEVSLQACVLIDNFLDPEEVPGLTNIKTSPTDSSLPLVCTETNNLTKKNIILINLLPSVFTLPTDSSLPVVCTETNNVLTNTNMGDEVSAFKAEGSGSNRQQDDNPNSTANTFFCTTQTVTQLNPAYRMFQFQLHVLRSVAKRHQQEVHLDPENQQLNLEDQQHYPEHQPKQLNPEHQPKQLNPEN</sequence>
<reference evidence="2" key="2">
    <citation type="journal article" date="2018" name="Mol. Plant Microbe Interact.">
        <title>Genome sequence resources for the wheat stripe rust pathogen (Puccinia striiformis f. sp. tritici) and the barley stripe rust pathogen (Puccinia striiformis f. sp. hordei).</title>
        <authorList>
            <person name="Xia C."/>
            <person name="Wang M."/>
            <person name="Yin C."/>
            <person name="Cornejo O.E."/>
            <person name="Hulbert S.H."/>
            <person name="Chen X."/>
        </authorList>
    </citation>
    <scope>NUCLEOTIDE SEQUENCE [LARGE SCALE GENOMIC DNA]</scope>
    <source>
        <strain evidence="2">93-210</strain>
    </source>
</reference>
<evidence type="ECO:0000313" key="2">
    <source>
        <dbReference type="Proteomes" id="UP001060170"/>
    </source>
</evidence>
<accession>A0ACC0EHJ1</accession>
<dbReference type="Proteomes" id="UP001060170">
    <property type="component" value="Chromosome 6"/>
</dbReference>